<evidence type="ECO:0000313" key="19">
    <source>
        <dbReference type="Proteomes" id="UP000019812"/>
    </source>
</evidence>
<dbReference type="GO" id="GO:0009252">
    <property type="term" value="P:peptidoglycan biosynthetic process"/>
    <property type="evidence" value="ECO:0007669"/>
    <property type="project" value="UniProtKB-UniPathway"/>
</dbReference>
<comment type="catalytic activity">
    <reaction evidence="12">
        <text>Preferential cleavage: (Ac)2-L-Lys-D-Ala-|-D-Ala. Also transpeptidation of peptidyl-alanyl moieties that are N-acyl substituents of D-alanine.</text>
        <dbReference type="EC" id="3.4.16.4"/>
    </reaction>
</comment>
<evidence type="ECO:0000256" key="1">
    <source>
        <dbReference type="ARBA" id="ARBA00003217"/>
    </source>
</evidence>
<feature type="active site" description="Acyl-ester intermediate" evidence="13">
    <location>
        <position position="71"/>
    </location>
</feature>
<dbReference type="Pfam" id="PF07943">
    <property type="entry name" value="PBP5_C"/>
    <property type="match status" value="1"/>
</dbReference>
<dbReference type="InterPro" id="IPR001967">
    <property type="entry name" value="Peptidase_S11_N"/>
</dbReference>
<dbReference type="GO" id="GO:0071555">
    <property type="term" value="P:cell wall organization"/>
    <property type="evidence" value="ECO:0007669"/>
    <property type="project" value="UniProtKB-KW"/>
</dbReference>
<dbReference type="InterPro" id="IPR012338">
    <property type="entry name" value="Beta-lactam/transpept-like"/>
</dbReference>
<keyword evidence="7 16" id="KW-0732">Signal</keyword>
<evidence type="ECO:0000256" key="6">
    <source>
        <dbReference type="ARBA" id="ARBA00022670"/>
    </source>
</evidence>
<evidence type="ECO:0000313" key="18">
    <source>
        <dbReference type="EMBL" id="KFB70173.1"/>
    </source>
</evidence>
<dbReference type="STRING" id="1457154.CAPSK01_000186"/>
<dbReference type="Gene3D" id="2.60.410.10">
    <property type="entry name" value="D-Ala-D-Ala carboxypeptidase, C-terminal domain"/>
    <property type="match status" value="1"/>
</dbReference>
<dbReference type="InterPro" id="IPR018044">
    <property type="entry name" value="Peptidase_S11"/>
</dbReference>
<evidence type="ECO:0000256" key="4">
    <source>
        <dbReference type="ARBA" id="ARBA00012448"/>
    </source>
</evidence>
<comment type="function">
    <text evidence="1">Removes C-terminal D-alanyl residues from sugar-peptide cell wall precursors.</text>
</comment>
<comment type="similarity">
    <text evidence="3 15">Belongs to the peptidase S11 family.</text>
</comment>
<sequence precursor="true">MACYNRHFAKKSPMLKLRSLLFVLSCLPILAGAQQLPAPPVLAAKSWLLVESASGQELAGQAVDQRLEPASLTKLMTAYLSFAAIRQGTIKLDQTVPVSQKAWKTGGSRMFIQVGTEVKVEDLLKGMIIQSGNDACVALAEAIAGDEGNFAQMMNREAQRLGMKGSSFRNSSGLPDPQHYTTARDLAILADALIRDFPEEYARYYSMKEFRYNNIRQPNRNRLLYIDPTVDGLKTGHTEAAGYCLVSSAKRGSRRLVSVVLGAASDSARAQESLKLLNFGFQFYDAVQLYAKSEPVTTLKVWKGKESTVKIGFPKDLVMAVPKGFGPKIRTELVAQQRLMAPVALGQVLATLKVSIDDKAYGDYPVLALEEVPAAGILGRMIDTIRLWFN</sequence>
<feature type="active site" evidence="13">
    <location>
        <position position="131"/>
    </location>
</feature>
<keyword evidence="11" id="KW-0961">Cell wall biogenesis/degradation</keyword>
<evidence type="ECO:0000256" key="2">
    <source>
        <dbReference type="ARBA" id="ARBA00004752"/>
    </source>
</evidence>
<proteinExistence type="inferred from homology"/>
<dbReference type="Gene3D" id="3.40.710.10">
    <property type="entry name" value="DD-peptidase/beta-lactamase superfamily"/>
    <property type="match status" value="1"/>
</dbReference>
<dbReference type="SUPFAM" id="SSF56601">
    <property type="entry name" value="beta-lactamase/transpeptidase-like"/>
    <property type="match status" value="1"/>
</dbReference>
<dbReference type="EC" id="3.4.16.4" evidence="4"/>
<keyword evidence="9" id="KW-0133">Cell shape</keyword>
<evidence type="ECO:0000256" key="14">
    <source>
        <dbReference type="PIRSR" id="PIRSR618044-2"/>
    </source>
</evidence>
<dbReference type="EMBL" id="JDSS02000004">
    <property type="protein sequence ID" value="KFB70173.1"/>
    <property type="molecule type" value="Genomic_DNA"/>
</dbReference>
<accession>A0A084Y629</accession>
<evidence type="ECO:0000256" key="12">
    <source>
        <dbReference type="ARBA" id="ARBA00034000"/>
    </source>
</evidence>
<gene>
    <name evidence="18" type="primary">dacC</name>
    <name evidence="18" type="ORF">CAPSK01_000186</name>
</gene>
<dbReference type="GO" id="GO:0006508">
    <property type="term" value="P:proteolysis"/>
    <property type="evidence" value="ECO:0007669"/>
    <property type="project" value="UniProtKB-KW"/>
</dbReference>
<comment type="caution">
    <text evidence="18">The sequence shown here is derived from an EMBL/GenBank/DDBJ whole genome shotgun (WGS) entry which is preliminary data.</text>
</comment>
<dbReference type="InterPro" id="IPR012907">
    <property type="entry name" value="Peptidase_S11_C"/>
</dbReference>
<evidence type="ECO:0000256" key="3">
    <source>
        <dbReference type="ARBA" id="ARBA00007164"/>
    </source>
</evidence>
<dbReference type="SMART" id="SM00936">
    <property type="entry name" value="PBP5_C"/>
    <property type="match status" value="1"/>
</dbReference>
<dbReference type="GO" id="GO:0008360">
    <property type="term" value="P:regulation of cell shape"/>
    <property type="evidence" value="ECO:0007669"/>
    <property type="project" value="UniProtKB-KW"/>
</dbReference>
<dbReference type="PANTHER" id="PTHR21581:SF6">
    <property type="entry name" value="TRAFFICKING PROTEIN PARTICLE COMPLEX SUBUNIT 12"/>
    <property type="match status" value="1"/>
</dbReference>
<dbReference type="AlphaFoldDB" id="A0A084Y629"/>
<feature type="binding site" evidence="14">
    <location>
        <position position="234"/>
    </location>
    <ligand>
        <name>substrate</name>
    </ligand>
</feature>
<keyword evidence="8 18" id="KW-0378">Hydrolase</keyword>
<keyword evidence="5 18" id="KW-0121">Carboxypeptidase</keyword>
<dbReference type="GO" id="GO:0009002">
    <property type="term" value="F:serine-type D-Ala-D-Ala carboxypeptidase activity"/>
    <property type="evidence" value="ECO:0007669"/>
    <property type="project" value="UniProtKB-EC"/>
</dbReference>
<dbReference type="SUPFAM" id="SSF69189">
    <property type="entry name" value="Penicillin-binding protein associated domain"/>
    <property type="match status" value="1"/>
</dbReference>
<feature type="domain" description="Peptidase S11 D-Ala-D-Ala carboxypeptidase A C-terminal" evidence="17">
    <location>
        <begin position="284"/>
        <end position="374"/>
    </location>
</feature>
<evidence type="ECO:0000256" key="11">
    <source>
        <dbReference type="ARBA" id="ARBA00023316"/>
    </source>
</evidence>
<comment type="pathway">
    <text evidence="2">Cell wall biogenesis; peptidoglycan biosynthesis.</text>
</comment>
<feature type="signal peptide" evidence="16">
    <location>
        <begin position="1"/>
        <end position="33"/>
    </location>
</feature>
<evidence type="ECO:0000256" key="10">
    <source>
        <dbReference type="ARBA" id="ARBA00022984"/>
    </source>
</evidence>
<organism evidence="18 19">
    <name type="scientific">Candidatus Accumulibacter vicinus</name>
    <dbReference type="NCBI Taxonomy" id="2954382"/>
    <lineage>
        <taxon>Bacteria</taxon>
        <taxon>Pseudomonadati</taxon>
        <taxon>Pseudomonadota</taxon>
        <taxon>Betaproteobacteria</taxon>
        <taxon>Candidatus Accumulibacter</taxon>
    </lineage>
</organism>
<dbReference type="PRINTS" id="PR00725">
    <property type="entry name" value="DADACBPTASE1"/>
</dbReference>
<evidence type="ECO:0000256" key="8">
    <source>
        <dbReference type="ARBA" id="ARBA00022801"/>
    </source>
</evidence>
<evidence type="ECO:0000259" key="17">
    <source>
        <dbReference type="SMART" id="SM00936"/>
    </source>
</evidence>
<evidence type="ECO:0000256" key="7">
    <source>
        <dbReference type="ARBA" id="ARBA00022729"/>
    </source>
</evidence>
<feature type="active site" description="Proton acceptor" evidence="13">
    <location>
        <position position="74"/>
    </location>
</feature>
<evidence type="ECO:0000256" key="16">
    <source>
        <dbReference type="SAM" id="SignalP"/>
    </source>
</evidence>
<evidence type="ECO:0000256" key="9">
    <source>
        <dbReference type="ARBA" id="ARBA00022960"/>
    </source>
</evidence>
<evidence type="ECO:0000256" key="13">
    <source>
        <dbReference type="PIRSR" id="PIRSR618044-1"/>
    </source>
</evidence>
<dbReference type="InterPro" id="IPR037167">
    <property type="entry name" value="Peptidase_S11_C_sf"/>
</dbReference>
<dbReference type="Proteomes" id="UP000019812">
    <property type="component" value="Unassembled WGS sequence"/>
</dbReference>
<dbReference type="UniPathway" id="UPA00219"/>
<reference evidence="18 19" key="1">
    <citation type="submission" date="2014-07" db="EMBL/GenBank/DDBJ databases">
        <title>Expanding our view of genomic diversity in Candidatus Accumulibacter clades.</title>
        <authorList>
            <person name="Skennerton C.T."/>
            <person name="Barr J.J."/>
            <person name="Slater F.R."/>
            <person name="Bond P.L."/>
            <person name="Tyson G.W."/>
        </authorList>
    </citation>
    <scope>NUCLEOTIDE SEQUENCE [LARGE SCALE GENOMIC DNA]</scope>
    <source>
        <strain evidence="19">SK-01</strain>
    </source>
</reference>
<dbReference type="PANTHER" id="PTHR21581">
    <property type="entry name" value="D-ALANYL-D-ALANINE CARBOXYPEPTIDASE"/>
    <property type="match status" value="1"/>
</dbReference>
<keyword evidence="6" id="KW-0645">Protease</keyword>
<feature type="chain" id="PRO_5001785548" description="serine-type D-Ala-D-Ala carboxypeptidase" evidence="16">
    <location>
        <begin position="34"/>
        <end position="390"/>
    </location>
</feature>
<evidence type="ECO:0000256" key="5">
    <source>
        <dbReference type="ARBA" id="ARBA00022645"/>
    </source>
</evidence>
<dbReference type="Pfam" id="PF00768">
    <property type="entry name" value="Peptidase_S11"/>
    <property type="match status" value="1"/>
</dbReference>
<name>A0A084Y629_9PROT</name>
<evidence type="ECO:0000256" key="15">
    <source>
        <dbReference type="RuleBase" id="RU004016"/>
    </source>
</evidence>
<keyword evidence="10" id="KW-0573">Peptidoglycan synthesis</keyword>
<dbReference type="InterPro" id="IPR015956">
    <property type="entry name" value="Peniciliin-bd_prot_C_sf"/>
</dbReference>
<protein>
    <recommendedName>
        <fullName evidence="4">serine-type D-Ala-D-Ala carboxypeptidase</fullName>
        <ecNumber evidence="4">3.4.16.4</ecNumber>
    </recommendedName>
</protein>